<gene>
    <name evidence="1" type="ORF">H9L42_10905</name>
</gene>
<keyword evidence="2" id="KW-1185">Reference proteome</keyword>
<dbReference type="EMBL" id="JACRYT010000012">
    <property type="protein sequence ID" value="MBC6680328.1"/>
    <property type="molecule type" value="Genomic_DNA"/>
</dbReference>
<dbReference type="Proteomes" id="UP000602647">
    <property type="component" value="Unassembled WGS sequence"/>
</dbReference>
<sequence length="367" mass="41667">MENSKQIQKAGEGSQQLQMINPTIVMGIDEKRVREVCSEMAIETIKQCTQEASAVAIARIEKFTTDLIPRVEKIESDYKSFSEPSFQFELRNAQKVAACTDREADYELLSELLVHRIEKGEERKIKASISKAIEIVDQIDDEALCALTIIYAINRWTAVTGDITQGLMVMEDLFSSICYHSLPKGLDWAYHLDILNAARVSSVGTFKKFSEFYPNAFSGYTCVGIEKESELYQSAVEILKGANIPINLLVDHELNDGYVRLNVRNKNEINNITFPVLTQANAIGLHKVIDSEVEALYKVWDLYSNDSKLKESVKQAFMQKWNTYDTLRTVRLWWEALPHSITITPIGNVLAHANAQRRNKKVPQIKL</sequence>
<evidence type="ECO:0000313" key="1">
    <source>
        <dbReference type="EMBL" id="MBC6680328.1"/>
    </source>
</evidence>
<accession>A0A923NJP5</accession>
<dbReference type="AlphaFoldDB" id="A0A923NJP5"/>
<proteinExistence type="predicted"/>
<name>A0A923NJP5_9FIRM</name>
<reference evidence="1" key="1">
    <citation type="submission" date="2020-08" db="EMBL/GenBank/DDBJ databases">
        <title>Genome public.</title>
        <authorList>
            <person name="Liu C."/>
            <person name="Sun Q."/>
        </authorList>
    </citation>
    <scope>NUCLEOTIDE SEQUENCE</scope>
    <source>
        <strain evidence="1">BX12</strain>
    </source>
</reference>
<dbReference type="RefSeq" id="WP_187303428.1">
    <property type="nucleotide sequence ID" value="NZ_JACRYT010000012.1"/>
</dbReference>
<protein>
    <submittedName>
        <fullName evidence="1">Uncharacterized protein</fullName>
    </submittedName>
</protein>
<evidence type="ECO:0000313" key="2">
    <source>
        <dbReference type="Proteomes" id="UP000602647"/>
    </source>
</evidence>
<organism evidence="1 2">
    <name type="scientific">Zhenpiania hominis</name>
    <dbReference type="NCBI Taxonomy" id="2763644"/>
    <lineage>
        <taxon>Bacteria</taxon>
        <taxon>Bacillati</taxon>
        <taxon>Bacillota</taxon>
        <taxon>Clostridia</taxon>
        <taxon>Peptostreptococcales</taxon>
        <taxon>Anaerovoracaceae</taxon>
        <taxon>Zhenpiania</taxon>
    </lineage>
</organism>
<dbReference type="NCBIfam" id="NF045477">
    <property type="entry name" value="LPO_1073_dom"/>
    <property type="match status" value="1"/>
</dbReference>
<dbReference type="InterPro" id="IPR053773">
    <property type="entry name" value="Vpar_1526-like"/>
</dbReference>
<comment type="caution">
    <text evidence="1">The sequence shown here is derived from an EMBL/GenBank/DDBJ whole genome shotgun (WGS) entry which is preliminary data.</text>
</comment>